<feature type="transmembrane region" description="Helical" evidence="2">
    <location>
        <begin position="232"/>
        <end position="251"/>
    </location>
</feature>
<evidence type="ECO:0000313" key="4">
    <source>
        <dbReference type="EMBL" id="PSL28870.1"/>
    </source>
</evidence>
<feature type="compositionally biased region" description="Low complexity" evidence="1">
    <location>
        <begin position="485"/>
        <end position="501"/>
    </location>
</feature>
<name>A0A2P8G4G8_9BACT</name>
<feature type="compositionally biased region" description="Gly residues" evidence="1">
    <location>
        <begin position="502"/>
        <end position="518"/>
    </location>
</feature>
<dbReference type="Proteomes" id="UP000240978">
    <property type="component" value="Unassembled WGS sequence"/>
</dbReference>
<dbReference type="PANTHER" id="PTHR30373">
    <property type="entry name" value="UPF0603 PROTEIN YGCG"/>
    <property type="match status" value="1"/>
</dbReference>
<feature type="region of interest" description="Disordered" evidence="1">
    <location>
        <begin position="485"/>
        <end position="518"/>
    </location>
</feature>
<feature type="transmembrane region" description="Helical" evidence="2">
    <location>
        <begin position="271"/>
        <end position="293"/>
    </location>
</feature>
<dbReference type="AlphaFoldDB" id="A0A2P8G4G8"/>
<keyword evidence="5" id="KW-1185">Reference proteome</keyword>
<dbReference type="EMBL" id="PYGK01000007">
    <property type="protein sequence ID" value="PSL28870.1"/>
    <property type="molecule type" value="Genomic_DNA"/>
</dbReference>
<evidence type="ECO:0000259" key="3">
    <source>
        <dbReference type="Pfam" id="PF04536"/>
    </source>
</evidence>
<keyword evidence="2" id="KW-1133">Transmembrane helix</keyword>
<keyword evidence="2" id="KW-0472">Membrane</keyword>
<dbReference type="Gene3D" id="3.10.310.50">
    <property type="match status" value="1"/>
</dbReference>
<evidence type="ECO:0000313" key="5">
    <source>
        <dbReference type="Proteomes" id="UP000240978"/>
    </source>
</evidence>
<dbReference type="InterPro" id="IPR007621">
    <property type="entry name" value="TPM_dom"/>
</dbReference>
<reference evidence="4 5" key="1">
    <citation type="submission" date="2018-03" db="EMBL/GenBank/DDBJ databases">
        <title>Genomic Encyclopedia of Archaeal and Bacterial Type Strains, Phase II (KMG-II): from individual species to whole genera.</title>
        <authorList>
            <person name="Goeker M."/>
        </authorList>
    </citation>
    <scope>NUCLEOTIDE SEQUENCE [LARGE SCALE GENOMIC DNA]</scope>
    <source>
        <strain evidence="4 5">DSM 18107</strain>
    </source>
</reference>
<accession>A0A2P8G4G8</accession>
<dbReference type="PANTHER" id="PTHR30373:SF2">
    <property type="entry name" value="UPF0603 PROTEIN YGCG"/>
    <property type="match status" value="1"/>
</dbReference>
<comment type="caution">
    <text evidence="4">The sequence shown here is derived from an EMBL/GenBank/DDBJ whole genome shotgun (WGS) entry which is preliminary data.</text>
</comment>
<organism evidence="4 5">
    <name type="scientific">Chitinophaga ginsengisoli</name>
    <dbReference type="NCBI Taxonomy" id="363837"/>
    <lineage>
        <taxon>Bacteria</taxon>
        <taxon>Pseudomonadati</taxon>
        <taxon>Bacteroidota</taxon>
        <taxon>Chitinophagia</taxon>
        <taxon>Chitinophagales</taxon>
        <taxon>Chitinophagaceae</taxon>
        <taxon>Chitinophaga</taxon>
    </lineage>
</organism>
<gene>
    <name evidence="4" type="ORF">CLV42_10716</name>
</gene>
<feature type="domain" description="TPM" evidence="3">
    <location>
        <begin position="48"/>
        <end position="170"/>
    </location>
</feature>
<protein>
    <recommendedName>
        <fullName evidence="3">TPM domain-containing protein</fullName>
    </recommendedName>
</protein>
<sequence length="518" mass="57635">MYNSIVHMKRYHLYWLLLLFTLACGKKKDAGFSIEKIPDPMQHSGYVSNPDHLITTETEAALNEQMRQLEQSGRAQVAIVLLNTIGDKVPKDVAHDLFRLWRPGQKEKENGLVVLLVNDQHRIEFETGYGLEGDLPDVICFRIQQSEMLPSFKQNNIDEGMLKGMTALVNVLQPQADTDIASVEDSTTAADTSHAAVMKIGDAGSTPEDQNAPFDVATLEQDTYDGPGIGTIMLYIFYALFATIFVVKPGIVKKNKDLPQLFKATVWHKLWVYTLPFVLLLILMGIPGVYHWWVLPLIMYCNLLAYLSYRAFVINKKAGVLLQGFDRNVQYETLNLAHANSWLSSIIFPLPLLAYKRWHMARMDKLRYDPYNCASCHQPMQLLKKGKRKEMLEPVQAAEDKVGSVIYDVWYCKHCDEKMVLGYRNLRTEATNCPSCSALTLVAGSRKVLRRATTSREGEGIQHYLCKNCNYTRDETYVIAKLSSGGSSGSSSGSSGSSSSSGGWGGGSSGGGGAGSSW</sequence>
<dbReference type="Pfam" id="PF04536">
    <property type="entry name" value="TPM_phosphatase"/>
    <property type="match status" value="1"/>
</dbReference>
<evidence type="ECO:0000256" key="2">
    <source>
        <dbReference type="SAM" id="Phobius"/>
    </source>
</evidence>
<proteinExistence type="predicted"/>
<keyword evidence="2" id="KW-0812">Transmembrane</keyword>
<evidence type="ECO:0000256" key="1">
    <source>
        <dbReference type="SAM" id="MobiDB-lite"/>
    </source>
</evidence>